<evidence type="ECO:0000256" key="2">
    <source>
        <dbReference type="ARBA" id="ARBA00009415"/>
    </source>
</evidence>
<feature type="compositionally biased region" description="Basic and acidic residues" evidence="6">
    <location>
        <begin position="248"/>
        <end position="258"/>
    </location>
</feature>
<evidence type="ECO:0000256" key="1">
    <source>
        <dbReference type="ARBA" id="ARBA00004138"/>
    </source>
</evidence>
<feature type="coiled-coil region" evidence="5">
    <location>
        <begin position="300"/>
        <end position="348"/>
    </location>
</feature>
<dbReference type="EMBL" id="VLTM01000011">
    <property type="protein sequence ID" value="KAA0165748.1"/>
    <property type="molecule type" value="Genomic_DNA"/>
</dbReference>
<reference evidence="11 12" key="1">
    <citation type="submission" date="2019-07" db="EMBL/GenBank/DDBJ databases">
        <title>Genomes of Cafeteria roenbergensis.</title>
        <authorList>
            <person name="Fischer M.G."/>
            <person name="Hackl T."/>
            <person name="Roman M."/>
        </authorList>
    </citation>
    <scope>NUCLEOTIDE SEQUENCE [LARGE SCALE GENOMIC DNA]</scope>
    <source>
        <strain evidence="7 12">BVI</strain>
        <strain evidence="8 14">Cflag</strain>
        <strain evidence="9 11">E4-10P</strain>
        <strain evidence="10 13">RCC970-E3</strain>
    </source>
</reference>
<protein>
    <recommendedName>
        <fullName evidence="15">Intraflagellar transport protein 57</fullName>
    </recommendedName>
</protein>
<dbReference type="GO" id="GO:0005929">
    <property type="term" value="C:cilium"/>
    <property type="evidence" value="ECO:0007669"/>
    <property type="project" value="UniProtKB-SubCell"/>
</dbReference>
<evidence type="ECO:0000256" key="3">
    <source>
        <dbReference type="ARBA" id="ARBA00023069"/>
    </source>
</evidence>
<evidence type="ECO:0000313" key="7">
    <source>
        <dbReference type="EMBL" id="KAA0152778.1"/>
    </source>
</evidence>
<accession>A0A5A8E141</accession>
<dbReference type="PANTHER" id="PTHR16011">
    <property type="entry name" value="IFT57/HIPPI"/>
    <property type="match status" value="1"/>
</dbReference>
<gene>
    <name evidence="9" type="ORF">FNF27_06575</name>
    <name evidence="10" type="ORF">FNF28_00684</name>
    <name evidence="7" type="ORF">FNF29_03665</name>
    <name evidence="8" type="ORF">FNF31_01725</name>
</gene>
<feature type="region of interest" description="Disordered" evidence="6">
    <location>
        <begin position="394"/>
        <end position="439"/>
    </location>
</feature>
<dbReference type="GO" id="GO:0042073">
    <property type="term" value="P:intraciliary transport"/>
    <property type="evidence" value="ECO:0007669"/>
    <property type="project" value="TreeGrafter"/>
</dbReference>
<evidence type="ECO:0000313" key="8">
    <source>
        <dbReference type="EMBL" id="KAA0165748.1"/>
    </source>
</evidence>
<keyword evidence="12" id="KW-1185">Reference proteome</keyword>
<dbReference type="GO" id="GO:0005815">
    <property type="term" value="C:microtubule organizing center"/>
    <property type="evidence" value="ECO:0007669"/>
    <property type="project" value="TreeGrafter"/>
</dbReference>
<dbReference type="Proteomes" id="UP000323011">
    <property type="component" value="Unassembled WGS sequence"/>
</dbReference>
<evidence type="ECO:0000256" key="6">
    <source>
        <dbReference type="SAM" id="MobiDB-lite"/>
    </source>
</evidence>
<keyword evidence="5" id="KW-0175">Coiled coil</keyword>
<feature type="region of interest" description="Disordered" evidence="6">
    <location>
        <begin position="194"/>
        <end position="262"/>
    </location>
</feature>
<evidence type="ECO:0000256" key="4">
    <source>
        <dbReference type="ARBA" id="ARBA00023273"/>
    </source>
</evidence>
<dbReference type="Proteomes" id="UP000324907">
    <property type="component" value="Unassembled WGS sequence"/>
</dbReference>
<dbReference type="OMA" id="VHAHDQD"/>
<keyword evidence="4" id="KW-0966">Cell projection</keyword>
<dbReference type="OrthoDB" id="423881at2759"/>
<dbReference type="GO" id="GO:0030992">
    <property type="term" value="C:intraciliary transport particle B"/>
    <property type="evidence" value="ECO:0007669"/>
    <property type="project" value="TreeGrafter"/>
</dbReference>
<dbReference type="EMBL" id="VLTO01000060">
    <property type="protein sequence ID" value="KAA0170513.1"/>
    <property type="molecule type" value="Genomic_DNA"/>
</dbReference>
<dbReference type="Proteomes" id="UP000322899">
    <property type="component" value="Unassembled WGS sequence"/>
</dbReference>
<dbReference type="AlphaFoldDB" id="A0A5A8E141"/>
<dbReference type="PANTHER" id="PTHR16011:SF0">
    <property type="entry name" value="INTRAFLAGELLAR TRANSPORT PROTEIN 57 HOMOLOG"/>
    <property type="match status" value="1"/>
</dbReference>
<dbReference type="Pfam" id="PF10498">
    <property type="entry name" value="IFT57"/>
    <property type="match status" value="1"/>
</dbReference>
<feature type="compositionally biased region" description="Basic and acidic residues" evidence="6">
    <location>
        <begin position="216"/>
        <end position="236"/>
    </location>
</feature>
<proteinExistence type="inferred from homology"/>
<comment type="similarity">
    <text evidence="2">Belongs to the IFT57 family.</text>
</comment>
<evidence type="ECO:0000313" key="12">
    <source>
        <dbReference type="Proteomes" id="UP000323011"/>
    </source>
</evidence>
<dbReference type="EMBL" id="VLTL01000006">
    <property type="protein sequence ID" value="KAA0171472.1"/>
    <property type="molecule type" value="Genomic_DNA"/>
</dbReference>
<comment type="caution">
    <text evidence="10">The sequence shown here is derived from an EMBL/GenBank/DDBJ whole genome shotgun (WGS) entry which is preliminary data.</text>
</comment>
<evidence type="ECO:0008006" key="15">
    <source>
        <dbReference type="Google" id="ProtNLM"/>
    </source>
</evidence>
<evidence type="ECO:0000313" key="11">
    <source>
        <dbReference type="Proteomes" id="UP000322899"/>
    </source>
</evidence>
<evidence type="ECO:0000256" key="5">
    <source>
        <dbReference type="SAM" id="Coils"/>
    </source>
</evidence>
<evidence type="ECO:0000313" key="13">
    <source>
        <dbReference type="Proteomes" id="UP000324907"/>
    </source>
</evidence>
<dbReference type="EMBL" id="VLTN01000019">
    <property type="protein sequence ID" value="KAA0152778.1"/>
    <property type="molecule type" value="Genomic_DNA"/>
</dbReference>
<name>A0A5A8E141_CAFRO</name>
<evidence type="ECO:0000313" key="14">
    <source>
        <dbReference type="Proteomes" id="UP000325113"/>
    </source>
</evidence>
<keyword evidence="3" id="KW-0969">Cilium</keyword>
<dbReference type="GO" id="GO:0005794">
    <property type="term" value="C:Golgi apparatus"/>
    <property type="evidence" value="ECO:0007669"/>
    <property type="project" value="TreeGrafter"/>
</dbReference>
<comment type="subcellular location">
    <subcellularLocation>
        <location evidence="1">Cell projection</location>
        <location evidence="1">Cilium</location>
    </subcellularLocation>
</comment>
<evidence type="ECO:0000313" key="9">
    <source>
        <dbReference type="EMBL" id="KAA0170513.1"/>
    </source>
</evidence>
<organism evidence="10 13">
    <name type="scientific">Cafeteria roenbergensis</name>
    <name type="common">Marine flagellate</name>
    <dbReference type="NCBI Taxonomy" id="33653"/>
    <lineage>
        <taxon>Eukaryota</taxon>
        <taxon>Sar</taxon>
        <taxon>Stramenopiles</taxon>
        <taxon>Bigyra</taxon>
        <taxon>Opalozoa</taxon>
        <taxon>Bicosoecida</taxon>
        <taxon>Cafeteriaceae</taxon>
        <taxon>Cafeteria</taxon>
    </lineage>
</organism>
<dbReference type="GO" id="GO:1905515">
    <property type="term" value="P:non-motile cilium assembly"/>
    <property type="evidence" value="ECO:0007669"/>
    <property type="project" value="TreeGrafter"/>
</dbReference>
<dbReference type="InterPro" id="IPR019530">
    <property type="entry name" value="Intra-flagellar_transport_57"/>
</dbReference>
<feature type="compositionally biased region" description="Low complexity" evidence="6">
    <location>
        <begin position="194"/>
        <end position="212"/>
    </location>
</feature>
<evidence type="ECO:0000313" key="10">
    <source>
        <dbReference type="EMBL" id="KAA0171472.1"/>
    </source>
</evidence>
<dbReference type="Proteomes" id="UP000325113">
    <property type="component" value="Unassembled WGS sequence"/>
</dbReference>
<sequence>MAASEGGDDARKGNVPDQSLSLCADLISKLSILGYEREYCLKHDAVPFDPAFFAAEIPGSTTQFHHFVGITSFLGGMIGKPGLGGDGYDDPSSVINSMSATLNAMGFVADFAPIKLRQGWGEPVCRVLNFLSDQALKAKRFAFASPAYPADLVGAGAGASAAGMAAEDDGGEDDEIEEEVPGAIHGEEEALYTEAPAAGPSSGSAAAASSGAAEDESSRRPAVDRAVWEQEVERMGPRLRTRASASGREWRSHLEQTSRHHKTISTLRADAAGSLAAVNAEVSAALTRVADKERFLNATLTGLLGEHEKAQARATQLEGEHRQRTSAVAALTSEIGQMADDLEDAKARMDEHGSSMTDQAPLVRIKAALGKLRAESRALDLRVGVTGHSVMQRKLHASAKQAAGEQDAENGGSAWDEEGEDGRGEDASVSAAGRRRGAY</sequence>